<protein>
    <recommendedName>
        <fullName evidence="5">Cell surface protein</fullName>
    </recommendedName>
</protein>
<gene>
    <name evidence="3" type="ORF">AM231_15555</name>
</gene>
<dbReference type="Gene3D" id="2.40.100.10">
    <property type="entry name" value="Cyclophilin-like"/>
    <property type="match status" value="1"/>
</dbReference>
<feature type="domain" description="6-phospho-N-acetylmuramidase N-terminal" evidence="2">
    <location>
        <begin position="4"/>
        <end position="227"/>
    </location>
</feature>
<evidence type="ECO:0000259" key="1">
    <source>
        <dbReference type="Pfam" id="PF05913"/>
    </source>
</evidence>
<comment type="caution">
    <text evidence="3">The sequence shown here is derived from an EMBL/GenBank/DDBJ whole genome shotgun (WGS) entry which is preliminary data.</text>
</comment>
<dbReference type="PATRIC" id="fig|1705565.3.peg.5188"/>
<name>A0A0M1P8Q2_9BACL</name>
<dbReference type="InterPro" id="IPR017853">
    <property type="entry name" value="GH"/>
</dbReference>
<dbReference type="PANTHER" id="PTHR38435">
    <property type="match status" value="1"/>
</dbReference>
<reference evidence="4" key="1">
    <citation type="submission" date="2015-08" db="EMBL/GenBank/DDBJ databases">
        <title>Genome sequencing project for genomic taxonomy and phylogenomics of Bacillus-like bacteria.</title>
        <authorList>
            <person name="Liu B."/>
            <person name="Wang J."/>
            <person name="Zhu Y."/>
            <person name="Liu G."/>
            <person name="Chen Q."/>
            <person name="Chen Z."/>
            <person name="Lan J."/>
            <person name="Che J."/>
            <person name="Ge C."/>
            <person name="Shi H."/>
            <person name="Pan Z."/>
            <person name="Liu X."/>
        </authorList>
    </citation>
    <scope>NUCLEOTIDE SEQUENCE [LARGE SCALE GENOMIC DNA]</scope>
    <source>
        <strain evidence="4">FJAT-22460</strain>
    </source>
</reference>
<keyword evidence="4" id="KW-1185">Reference proteome</keyword>
<dbReference type="Pfam" id="PF19200">
    <property type="entry name" value="MupG_N"/>
    <property type="match status" value="1"/>
</dbReference>
<dbReference type="SUPFAM" id="SSF50891">
    <property type="entry name" value="Cyclophilin-like"/>
    <property type="match status" value="1"/>
</dbReference>
<dbReference type="InterPro" id="IPR008589">
    <property type="entry name" value="MupG"/>
</dbReference>
<dbReference type="AlphaFoldDB" id="A0A0M1P8Q2"/>
<proteinExistence type="predicted"/>
<dbReference type="Proteomes" id="UP000036932">
    <property type="component" value="Unassembled WGS sequence"/>
</dbReference>
<evidence type="ECO:0000259" key="2">
    <source>
        <dbReference type="Pfam" id="PF19200"/>
    </source>
</evidence>
<dbReference type="InterPro" id="IPR043894">
    <property type="entry name" value="MupG_C"/>
</dbReference>
<evidence type="ECO:0008006" key="5">
    <source>
        <dbReference type="Google" id="ProtNLM"/>
    </source>
</evidence>
<dbReference type="SUPFAM" id="SSF51445">
    <property type="entry name" value="(Trans)glycosidases"/>
    <property type="match status" value="1"/>
</dbReference>
<evidence type="ECO:0000313" key="4">
    <source>
        <dbReference type="Proteomes" id="UP000036932"/>
    </source>
</evidence>
<dbReference type="Gene3D" id="3.20.20.70">
    <property type="entry name" value="Aldolase class I"/>
    <property type="match status" value="1"/>
</dbReference>
<dbReference type="InterPro" id="IPR013785">
    <property type="entry name" value="Aldolase_TIM"/>
</dbReference>
<dbReference type="PANTHER" id="PTHR38435:SF2">
    <property type="entry name" value="DUF871 DOMAIN-CONTAINING PROTEIN"/>
    <property type="match status" value="1"/>
</dbReference>
<dbReference type="EMBL" id="LIUT01000001">
    <property type="protein sequence ID" value="KOR90399.1"/>
    <property type="molecule type" value="Genomic_DNA"/>
</dbReference>
<dbReference type="InterPro" id="IPR029000">
    <property type="entry name" value="Cyclophilin-like_dom_sf"/>
</dbReference>
<accession>A0A0M1P8Q2</accession>
<sequence>MAGVLVSLTEQSIDRTIEYLAFMRPYGFDTIFTSLQIPEEAAENLMDPLGQIGRFAEEHKMELMVDVSPRTFENFTLDQLKQQGVTGLRIDNGMENAEIAALTHNWQVSLNASTIDPSFLDELRNLNADFASLEAWHNYYPRPETGLEWGTFKSQNEWLRSQGLKVGAFVPGDGQLRGPLYEGLPTLEQHRYQSPFASFLELHTEGAVDLVIIGDLSLSEWTMSQFKSWHEGSVLVGVRGQLPSHVWSETHHNRPDIARDVIRSEDARRYFKGDIPPENCVERPRGALTLDNDNYKRYKGEFQMVLNPLPPDERVNVIGYVTDEDLSLLPFLQKGRYSFRFVAREPNRE</sequence>
<feature type="domain" description="6-phospho-N-acetylmuramidase C-terminal" evidence="1">
    <location>
        <begin position="246"/>
        <end position="341"/>
    </location>
</feature>
<organism evidence="3 4">
    <name type="scientific">Paenibacillus solani</name>
    <dbReference type="NCBI Taxonomy" id="1705565"/>
    <lineage>
        <taxon>Bacteria</taxon>
        <taxon>Bacillati</taxon>
        <taxon>Bacillota</taxon>
        <taxon>Bacilli</taxon>
        <taxon>Bacillales</taxon>
        <taxon>Paenibacillaceae</taxon>
        <taxon>Paenibacillus</taxon>
    </lineage>
</organism>
<dbReference type="RefSeq" id="WP_054403340.1">
    <property type="nucleotide sequence ID" value="NZ_LIUT01000001.1"/>
</dbReference>
<dbReference type="Pfam" id="PF05913">
    <property type="entry name" value="MupG_C"/>
    <property type="match status" value="1"/>
</dbReference>
<dbReference type="InterPro" id="IPR043797">
    <property type="entry name" value="MupG_N"/>
</dbReference>
<evidence type="ECO:0000313" key="3">
    <source>
        <dbReference type="EMBL" id="KOR90399.1"/>
    </source>
</evidence>
<dbReference type="OrthoDB" id="5809921at2"/>